<dbReference type="KEGG" id="elq:Ga0102493_111573"/>
<reference evidence="3 4" key="1">
    <citation type="submission" date="2014-04" db="EMBL/GenBank/DDBJ databases">
        <title>A comprehensive comparison of genomes of Erythrobacter spp. Strains.</title>
        <authorList>
            <person name="Zheng Q."/>
        </authorList>
    </citation>
    <scope>NUCLEOTIDE SEQUENCE [LARGE SCALE GENOMIC DNA]</scope>
    <source>
        <strain evidence="3 4">DSM 8509</strain>
    </source>
</reference>
<dbReference type="RefSeq" id="WP_034906359.1">
    <property type="nucleotide sequence ID" value="NZ_CP017057.1"/>
</dbReference>
<keyword evidence="4" id="KW-1185">Reference proteome</keyword>
<protein>
    <submittedName>
        <fullName evidence="3">Uncharacterized protein</fullName>
    </submittedName>
</protein>
<evidence type="ECO:0000313" key="3">
    <source>
        <dbReference type="EMBL" id="KEO90033.1"/>
    </source>
</evidence>
<keyword evidence="2" id="KW-0812">Transmembrane</keyword>
<dbReference type="InterPro" id="IPR019734">
    <property type="entry name" value="TPR_rpt"/>
</dbReference>
<keyword evidence="2" id="KW-1133">Transmembrane helix</keyword>
<dbReference type="OrthoDB" id="105971at2"/>
<evidence type="ECO:0000313" key="4">
    <source>
        <dbReference type="Proteomes" id="UP000027866"/>
    </source>
</evidence>
<dbReference type="SUPFAM" id="SSF48452">
    <property type="entry name" value="TPR-like"/>
    <property type="match status" value="1"/>
</dbReference>
<keyword evidence="1" id="KW-0802">TPR repeat</keyword>
<feature type="repeat" description="TPR" evidence="1">
    <location>
        <begin position="195"/>
        <end position="228"/>
    </location>
</feature>
<accession>A0A074MDV6</accession>
<evidence type="ECO:0000256" key="2">
    <source>
        <dbReference type="SAM" id="Phobius"/>
    </source>
</evidence>
<keyword evidence="2" id="KW-0472">Membrane</keyword>
<proteinExistence type="predicted"/>
<evidence type="ECO:0000256" key="1">
    <source>
        <dbReference type="PROSITE-ProRule" id="PRU00339"/>
    </source>
</evidence>
<comment type="caution">
    <text evidence="3">The sequence shown here is derived from an EMBL/GenBank/DDBJ whole genome shotgun (WGS) entry which is preliminary data.</text>
</comment>
<dbReference type="PROSITE" id="PS50005">
    <property type="entry name" value="TPR"/>
    <property type="match status" value="1"/>
</dbReference>
<dbReference type="EMBL" id="JMIX01000013">
    <property type="protein sequence ID" value="KEO90033.1"/>
    <property type="molecule type" value="Genomic_DNA"/>
</dbReference>
<feature type="transmembrane region" description="Helical" evidence="2">
    <location>
        <begin position="81"/>
        <end position="101"/>
    </location>
</feature>
<organism evidence="3 4">
    <name type="scientific">Erythrobacter litoralis</name>
    <dbReference type="NCBI Taxonomy" id="39960"/>
    <lineage>
        <taxon>Bacteria</taxon>
        <taxon>Pseudomonadati</taxon>
        <taxon>Pseudomonadota</taxon>
        <taxon>Alphaproteobacteria</taxon>
        <taxon>Sphingomonadales</taxon>
        <taxon>Erythrobacteraceae</taxon>
        <taxon>Erythrobacter/Porphyrobacter group</taxon>
        <taxon>Erythrobacter</taxon>
    </lineage>
</organism>
<dbReference type="Proteomes" id="UP000027866">
    <property type="component" value="Unassembled WGS sequence"/>
</dbReference>
<name>A0A074MDV6_9SPHN</name>
<dbReference type="AlphaFoldDB" id="A0A074MDV6"/>
<dbReference type="PATRIC" id="fig|39960.10.peg.655"/>
<dbReference type="Pfam" id="PF14559">
    <property type="entry name" value="TPR_19"/>
    <property type="match status" value="1"/>
</dbReference>
<dbReference type="InterPro" id="IPR011990">
    <property type="entry name" value="TPR-like_helical_dom_sf"/>
</dbReference>
<dbReference type="Gene3D" id="1.25.40.10">
    <property type="entry name" value="Tetratricopeptide repeat domain"/>
    <property type="match status" value="1"/>
</dbReference>
<gene>
    <name evidence="3" type="ORF">EH32_03325</name>
</gene>
<sequence length="448" mass="49720">MTDAEAARLIGWKRIAAHLGVSERSARRWEATEALPVHRQQHDARSTVFAYARELDRWLESRAPDEERGGAAGSVFGRRSVLVAALLVLAIVIGLGTIAMVPRAQADLSPDGEAVDLFERGTALYSQRGREPVARSIKLFTQAVERDENFAEAWAGLARSWAVYPTYDPAISEERAAAEAVSAANRALTLKPDLADIRTLLVSAAYRKRDWAEAERLYREALQADPRNSDLLIWFVGHFRNAGMFEEVDALTERALEVAPQSPPVLSEKAMNTLHLGDLKGAEAQLDYIWSGLGLRAPIVWFGKFAAMAKRGDGPAMKVFLDDLPFGNEEVFRRFAAAIDEDSPTSRERFAAAVRADKALPPWIAYYFLQELDLTDQALTIAEEAARSGAFDNSVVLFQPNAKDARSTERFADIAEELGLVSYWRERGVPSICKEERKTPVCRRISEG</sequence>